<dbReference type="OrthoDB" id="1068350at2"/>
<evidence type="ECO:0000259" key="2">
    <source>
        <dbReference type="Pfam" id="PF19898"/>
    </source>
</evidence>
<proteinExistence type="predicted"/>
<dbReference type="AlphaFoldDB" id="A0A327NLG7"/>
<comment type="caution">
    <text evidence="4">The sequence shown here is derived from an EMBL/GenBank/DDBJ whole genome shotgun (WGS) entry which is preliminary data.</text>
</comment>
<evidence type="ECO:0008006" key="6">
    <source>
        <dbReference type="Google" id="ProtNLM"/>
    </source>
</evidence>
<dbReference type="InterPro" id="IPR027417">
    <property type="entry name" value="P-loop_NTPase"/>
</dbReference>
<dbReference type="EMBL" id="QLII01000001">
    <property type="protein sequence ID" value="RAI76042.1"/>
    <property type="molecule type" value="Genomic_DNA"/>
</dbReference>
<keyword evidence="5" id="KW-1185">Reference proteome</keyword>
<reference evidence="4 5" key="1">
    <citation type="submission" date="2018-06" db="EMBL/GenBank/DDBJ databases">
        <title>Spirosoma sp. HMF3257 Genome sequencing and assembly.</title>
        <authorList>
            <person name="Kang H."/>
            <person name="Cha I."/>
            <person name="Kim H."/>
            <person name="Kang J."/>
            <person name="Joh K."/>
        </authorList>
    </citation>
    <scope>NUCLEOTIDE SEQUENCE [LARGE SCALE GENOMIC DNA]</scope>
    <source>
        <strain evidence="4 5">HMF3257</strain>
    </source>
</reference>
<dbReference type="InterPro" id="IPR047731">
    <property type="entry name" value="Zinc_ribbon_put"/>
</dbReference>
<feature type="domain" description="Zinc beta-ribbon finger putative" evidence="3">
    <location>
        <begin position="8"/>
        <end position="61"/>
    </location>
</feature>
<evidence type="ECO:0000259" key="3">
    <source>
        <dbReference type="Pfam" id="PF21957"/>
    </source>
</evidence>
<evidence type="ECO:0000313" key="5">
    <source>
        <dbReference type="Proteomes" id="UP000249016"/>
    </source>
</evidence>
<dbReference type="Pfam" id="PF21957">
    <property type="entry name" value="Zn_ribbon_16"/>
    <property type="match status" value="1"/>
</dbReference>
<protein>
    <recommendedName>
        <fullName evidence="6">DUF927 domain-containing protein</fullName>
    </recommendedName>
</protein>
<name>A0A327NLG7_9BACT</name>
<sequence>MNTSTESYPFRFEKAPKKKGTCPQCGQQNKFRYYEDLSGNRFEDYGRCERTNECGYWLVPSGKAIPKSDGEYTPPPEPVQIFPSDAVLTRINNSLLTEPDSNFHQYALKIGISYEHLAKWRVGSERVKDNILTLFIHEDSQNRITNAKWFLYDADGSRSKSFNSFSLKQPDENELKRYGMCLFGEHLLDTVKKRAVMITESEKTAVIASWFYPDYDWIAVGSCSGLTDAKMLALIGRRCFWLSDADKAGRENSSIRKLKTYQIRHGVRDLFPKRTDGYDIADAIRDAKGDKSALPELLDEHQRNLIASQSAVPDGGIQPPETNQETSEDMLEKEDLDWENQVGLPTKVWYNPDHRKHFKEYGFIEYNNAYWFASRREEKDAKGDDTWVFKSVSNFIIKPLLLILSKSNPKRIYEVTNTYKSSKVVDLEPKQFANPAGFSEIVESLGNFIFWGTKSHFTRIKMKLFELSKEAEEIKTLGYHPSGFYAFSNGIQNSKWVPLDEKGYGIVEHEDKRYFLPAMSKIFVSDDQEYQTQKLFIHKPGNIEFKAYAETFCDIYALNGNGRIGLLFYISCLFRDIIFHHFRFFPHLYLFGPPQSGKSTLAWSTMHLFGEPRPPFMLNTGTAVAFYKQFAEFRNAVVWFDEYQNNIDYGRVQSLKTAYDGAGHTKSDNTRDNRNKSIPVHSGCIVSGQELPTADIALFTRCILLQFTKTDYTTGEKDMHSRFNADVEQKGVSHLTAHIAQFREVFSERFMKSFDAEFLLIKKHFEKRGIDDRITKNMAILLATFQSLKDKLDFPFDETSLRHTANSIISSQNALIGNSKETSQFWRTIMYLCRKGEIKNGIDYRIMQKVHVEVSVNKKSTPKNISLNDPENPIGKPVLFIKLNNIFPMVAKSLREQGLKNMDQDSFKTYLCNTKEFICNAVGIKLAKVSTTALAFDYAYLTETVEDFSLQDHTDDEAEPVVKPG</sequence>
<gene>
    <name evidence="4" type="ORF">HMF3257_21005</name>
</gene>
<dbReference type="RefSeq" id="WP_111345139.1">
    <property type="nucleotide sequence ID" value="NZ_QLII01000001.1"/>
</dbReference>
<organism evidence="4 5">
    <name type="scientific">Spirosoma telluris</name>
    <dbReference type="NCBI Taxonomy" id="2183553"/>
    <lineage>
        <taxon>Bacteria</taxon>
        <taxon>Pseudomonadati</taxon>
        <taxon>Bacteroidota</taxon>
        <taxon>Cytophagia</taxon>
        <taxon>Cytophagales</taxon>
        <taxon>Cytophagaceae</taxon>
        <taxon>Spirosoma</taxon>
    </lineage>
</organism>
<dbReference type="Pfam" id="PF19898">
    <property type="entry name" value="DUF6371"/>
    <property type="match status" value="1"/>
</dbReference>
<dbReference type="InterPro" id="IPR045951">
    <property type="entry name" value="DUF6371"/>
</dbReference>
<dbReference type="SUPFAM" id="SSF52540">
    <property type="entry name" value="P-loop containing nucleoside triphosphate hydrolases"/>
    <property type="match status" value="1"/>
</dbReference>
<dbReference type="Proteomes" id="UP000249016">
    <property type="component" value="Unassembled WGS sequence"/>
</dbReference>
<evidence type="ECO:0000313" key="4">
    <source>
        <dbReference type="EMBL" id="RAI76042.1"/>
    </source>
</evidence>
<feature type="region of interest" description="Disordered" evidence="1">
    <location>
        <begin position="309"/>
        <end position="330"/>
    </location>
</feature>
<accession>A0A327NLG7</accession>
<feature type="domain" description="DUF6371" evidence="2">
    <location>
        <begin position="115"/>
        <end position="244"/>
    </location>
</feature>
<evidence type="ECO:0000256" key="1">
    <source>
        <dbReference type="SAM" id="MobiDB-lite"/>
    </source>
</evidence>